<dbReference type="RefSeq" id="WP_015956287.1">
    <property type="nucleotide sequence ID" value="NC_011729.1"/>
</dbReference>
<dbReference type="PROSITE" id="PS50878">
    <property type="entry name" value="RT_POL"/>
    <property type="match status" value="1"/>
</dbReference>
<dbReference type="Pfam" id="PF13655">
    <property type="entry name" value="RVT_N"/>
    <property type="match status" value="1"/>
</dbReference>
<accession>B7K703</accession>
<reference evidence="3" key="1">
    <citation type="journal article" date="2011" name="MBio">
        <title>Novel metabolic attributes of the genus Cyanothece, comprising a group of unicellular nitrogen-fixing Cyanobacteria.</title>
        <authorList>
            <person name="Bandyopadhyay A."/>
            <person name="Elvitigala T."/>
            <person name="Welsh E."/>
            <person name="Stockel J."/>
            <person name="Liberton M."/>
            <person name="Min H."/>
            <person name="Sherman L.A."/>
            <person name="Pakrasi H.B."/>
        </authorList>
    </citation>
    <scope>NUCLEOTIDE SEQUENCE [LARGE SCALE GENOMIC DNA]</scope>
    <source>
        <strain evidence="3">PCC 7424</strain>
    </source>
</reference>
<dbReference type="eggNOG" id="COG3344">
    <property type="taxonomic scope" value="Bacteria"/>
</dbReference>
<dbReference type="Pfam" id="PF00078">
    <property type="entry name" value="RVT_1"/>
    <property type="match status" value="1"/>
</dbReference>
<dbReference type="SUPFAM" id="SSF56672">
    <property type="entry name" value="DNA/RNA polymerases"/>
    <property type="match status" value="1"/>
</dbReference>
<dbReference type="InterPro" id="IPR002711">
    <property type="entry name" value="HNH"/>
</dbReference>
<dbReference type="InterPro" id="IPR025960">
    <property type="entry name" value="RVT_N"/>
</dbReference>
<dbReference type="CDD" id="cd00085">
    <property type="entry name" value="HNHc"/>
    <property type="match status" value="1"/>
</dbReference>
<dbReference type="GO" id="GO:0008270">
    <property type="term" value="F:zinc ion binding"/>
    <property type="evidence" value="ECO:0007669"/>
    <property type="project" value="InterPro"/>
</dbReference>
<dbReference type="Gene3D" id="1.10.30.50">
    <property type="match status" value="1"/>
</dbReference>
<dbReference type="GO" id="GO:0003676">
    <property type="term" value="F:nucleic acid binding"/>
    <property type="evidence" value="ECO:0007669"/>
    <property type="project" value="InterPro"/>
</dbReference>
<dbReference type="OrthoDB" id="416072at2"/>
<keyword evidence="2" id="KW-0808">Transferase</keyword>
<dbReference type="STRING" id="65393.PCC7424_4335"/>
<dbReference type="AlphaFoldDB" id="B7K703"/>
<dbReference type="PANTHER" id="PTHR34047">
    <property type="entry name" value="NUCLEAR INTRON MATURASE 1, MITOCHONDRIAL-RELATED"/>
    <property type="match status" value="1"/>
</dbReference>
<dbReference type="PANTHER" id="PTHR34047:SF10">
    <property type="entry name" value="GROUP II INTRON-ASSOCIATED OPEN READING FRAME"/>
    <property type="match status" value="1"/>
</dbReference>
<dbReference type="HOGENOM" id="CLU_013584_15_4_3"/>
<evidence type="ECO:0000259" key="1">
    <source>
        <dbReference type="PROSITE" id="PS50878"/>
    </source>
</evidence>
<dbReference type="Pfam" id="PF01844">
    <property type="entry name" value="HNH"/>
    <property type="match status" value="1"/>
</dbReference>
<keyword evidence="2" id="KW-0548">Nucleotidyltransferase</keyword>
<protein>
    <submittedName>
        <fullName evidence="2">RNA-directed DNA polymerase (Reverse transcriptase)</fullName>
    </submittedName>
</protein>
<keyword evidence="2" id="KW-0695">RNA-directed DNA polymerase</keyword>
<dbReference type="InterPro" id="IPR013597">
    <property type="entry name" value="Mat_intron_G2"/>
</dbReference>
<dbReference type="eggNOG" id="COG1403">
    <property type="taxonomic scope" value="Bacteria"/>
</dbReference>
<dbReference type="InterPro" id="IPR000477">
    <property type="entry name" value="RT_dom"/>
</dbReference>
<dbReference type="CDD" id="cd01651">
    <property type="entry name" value="RT_G2_intron"/>
    <property type="match status" value="1"/>
</dbReference>
<organism evidence="2 3">
    <name type="scientific">Gloeothece citriformis (strain PCC 7424)</name>
    <name type="common">Cyanothece sp. (strain PCC 7424)</name>
    <dbReference type="NCBI Taxonomy" id="65393"/>
    <lineage>
        <taxon>Bacteria</taxon>
        <taxon>Bacillati</taxon>
        <taxon>Cyanobacteriota</taxon>
        <taxon>Cyanophyceae</taxon>
        <taxon>Oscillatoriophycideae</taxon>
        <taxon>Chroococcales</taxon>
        <taxon>Aphanothecaceae</taxon>
        <taxon>Gloeothece</taxon>
        <taxon>Gloeothece citriformis</taxon>
    </lineage>
</organism>
<dbReference type="InterPro" id="IPR051083">
    <property type="entry name" value="GrpII_Intron_Splice-Mob/Def"/>
</dbReference>
<dbReference type="Proteomes" id="UP000002384">
    <property type="component" value="Chromosome"/>
</dbReference>
<dbReference type="InterPro" id="IPR030931">
    <property type="entry name" value="Group_II_RT_mat"/>
</dbReference>
<gene>
    <name evidence="2" type="ordered locus">PCC7424_4335</name>
</gene>
<dbReference type="GO" id="GO:0004519">
    <property type="term" value="F:endonuclease activity"/>
    <property type="evidence" value="ECO:0007669"/>
    <property type="project" value="InterPro"/>
</dbReference>
<dbReference type="SMART" id="SM00507">
    <property type="entry name" value="HNHc"/>
    <property type="match status" value="1"/>
</dbReference>
<evidence type="ECO:0000313" key="2">
    <source>
        <dbReference type="EMBL" id="ACK72702.1"/>
    </source>
</evidence>
<dbReference type="EMBL" id="CP001291">
    <property type="protein sequence ID" value="ACK72702.1"/>
    <property type="molecule type" value="Genomic_DNA"/>
</dbReference>
<dbReference type="Pfam" id="PF08388">
    <property type="entry name" value="GIIM"/>
    <property type="match status" value="1"/>
</dbReference>
<dbReference type="InterPro" id="IPR043502">
    <property type="entry name" value="DNA/RNA_pol_sf"/>
</dbReference>
<dbReference type="KEGG" id="cyc:PCC7424_4335"/>
<dbReference type="NCBIfam" id="TIGR04416">
    <property type="entry name" value="group_II_RT_mat"/>
    <property type="match status" value="1"/>
</dbReference>
<sequence length="661" mass="75685">MPKTDSKSNTVGCGQVRPKLQWNQTNWKQLERRVFKLQKRIYQAASRGNVRTVRRLQKTLLRSWSAKMLAVRRVTQDNQGKKTAGVDGVKSLTPKQRMNLVGQLKLTCKTKPTRRVWIPKPGKDEKRPFLIPCMSDRALQALVKIALEPEWEAKFEPNSYGFRPGRGCHDAIGAIFNQLGAKAKYVLDADISKCFDKINHEKLLQKLNTFPTLRRQIRAWLKAGVMDGNKLFPTEEGTPQGGVVSPLLANIALHGMEEIIKSFAQNPGELRQEFSNRGKGREQSISLIRYADDFVLIHESLAVVEKGKEIIETWLRELGLTLKPEKTQITHTLDKHQGKVGFNFLGFNIRHYKRSRHKSMKNNKGISLGFTLTIKPTREKVLEHYKKLRDIVDAHKAISQIVLISKLNPIIRGWANYYNTVVSSKEKSLLDHLLFLKLSSWAKRRHPNKGVKEIMEKYWHIKQLGKWNFCTLKNGEPEILLLKHSEIHHKDHVKVKGNASPYDGDLIYWSTRMGANPLMPTRISTLLKKQKGKCAHCGLFFKEGDKLEVDHIIPKSLGGRDEYKNWQLLHRHCHDEKSTLDGSIGAKSGCNSAKPKPQSIFPENYRWIDDMLVRGCVCRRTADLVRPVCSVRDKYQLIEERNEAKVSRSVLKTSQRGDSLA</sequence>
<name>B7K703_GLOC7</name>
<dbReference type="InterPro" id="IPR003615">
    <property type="entry name" value="HNH_nuc"/>
</dbReference>
<feature type="domain" description="Reverse transcriptase" evidence="1">
    <location>
        <begin position="99"/>
        <end position="349"/>
    </location>
</feature>
<proteinExistence type="predicted"/>
<keyword evidence="3" id="KW-1185">Reference proteome</keyword>
<evidence type="ECO:0000313" key="3">
    <source>
        <dbReference type="Proteomes" id="UP000002384"/>
    </source>
</evidence>
<dbReference type="GO" id="GO:0003964">
    <property type="term" value="F:RNA-directed DNA polymerase activity"/>
    <property type="evidence" value="ECO:0007669"/>
    <property type="project" value="UniProtKB-KW"/>
</dbReference>